<dbReference type="GeneID" id="66978996"/>
<proteinExistence type="predicted"/>
<accession>A0A7R7VHV1</accession>
<name>A0A7R7VHV1_ASPCH</name>
<gene>
    <name evidence="1" type="ORF">ACHE_20095A</name>
</gene>
<evidence type="ECO:0000313" key="2">
    <source>
        <dbReference type="Proteomes" id="UP000637239"/>
    </source>
</evidence>
<evidence type="ECO:0000313" key="1">
    <source>
        <dbReference type="EMBL" id="BCR84637.1"/>
    </source>
</evidence>
<dbReference type="Proteomes" id="UP000637239">
    <property type="component" value="Chromosome 2"/>
</dbReference>
<reference evidence="1" key="1">
    <citation type="submission" date="2021-01" db="EMBL/GenBank/DDBJ databases">
        <authorList>
            <consortium name="Aspergillus chevalieri M1 genome sequencing consortium"/>
            <person name="Kazuki M."/>
            <person name="Futagami T."/>
        </authorList>
    </citation>
    <scope>NUCLEOTIDE SEQUENCE</scope>
    <source>
        <strain evidence="1">M1</strain>
    </source>
</reference>
<reference evidence="1" key="2">
    <citation type="submission" date="2021-02" db="EMBL/GenBank/DDBJ databases">
        <title>Aspergillus chevalieri M1 genome sequence.</title>
        <authorList>
            <person name="Kadooka C."/>
            <person name="Mori K."/>
            <person name="Futagami T."/>
        </authorList>
    </citation>
    <scope>NUCLEOTIDE SEQUENCE</scope>
    <source>
        <strain evidence="1">M1</strain>
    </source>
</reference>
<sequence length="539" mass="62238">MACLGITSDPRTKNQAHILRSSTSALKNHATPTTSRQIPPTYMEKMVSLPAEVIQLIVTLIRDAPPPKKPRSPFGNRAKPAKLAQYTIVSRQWQEIVERMIWQQINISKKGSLEQLKELTSGDSYRRARAGYIRHILWSPEINTQELHAKTQGNDDVRVQLLPDWYLQQCQSSIIDLFELLDAWKDHQTNMELSLWLSDDNYLDVGDDEEIEQEEWESLNLDQLWRKGKVPNLLHLTADAIQNVPTLPYITCFRLHEVRDSNVRPSAFFRFLSHFPHVQHVSSGEGRVVPRGALQALADQRQEVVDHLSLVPESVDTFTYSISAQRELSINPAHNAANYISSEGLDDFSIAFRTLSTRLRELHLEGVRISSALFWPVAEEKVDAKSLYWPNLEVVKVLEAPPYTADGKWIIDNDPEKDWEGDLEEDSFEPWQYDSEYYAQRGVIKSYEVDRLYESMGLAVQRMPRLRELKFSFRGEIGERGSHEYLEFGRDMTTDKTTLKISTEWEYKMGEKVISAWGLKDEKANEFRDTWSVSLDQWP</sequence>
<dbReference type="AlphaFoldDB" id="A0A7R7VHV1"/>
<evidence type="ECO:0008006" key="3">
    <source>
        <dbReference type="Google" id="ProtNLM"/>
    </source>
</evidence>
<organism evidence="1 2">
    <name type="scientific">Aspergillus chevalieri</name>
    <name type="common">Eurotium chevalieri</name>
    <dbReference type="NCBI Taxonomy" id="182096"/>
    <lineage>
        <taxon>Eukaryota</taxon>
        <taxon>Fungi</taxon>
        <taxon>Dikarya</taxon>
        <taxon>Ascomycota</taxon>
        <taxon>Pezizomycotina</taxon>
        <taxon>Eurotiomycetes</taxon>
        <taxon>Eurotiomycetidae</taxon>
        <taxon>Eurotiales</taxon>
        <taxon>Aspergillaceae</taxon>
        <taxon>Aspergillus</taxon>
        <taxon>Aspergillus subgen. Aspergillus</taxon>
    </lineage>
</organism>
<keyword evidence="2" id="KW-1185">Reference proteome</keyword>
<dbReference type="EMBL" id="AP024417">
    <property type="protein sequence ID" value="BCR84637.1"/>
    <property type="molecule type" value="Genomic_DNA"/>
</dbReference>
<dbReference type="KEGG" id="ache:ACHE_20095A"/>
<protein>
    <recommendedName>
        <fullName evidence="3">F-box domain-containing protein</fullName>
    </recommendedName>
</protein>
<dbReference type="RefSeq" id="XP_043133159.1">
    <property type="nucleotide sequence ID" value="XM_043284359.1"/>
</dbReference>